<comment type="caution">
    <text evidence="1">The sequence shown here is derived from an EMBL/GenBank/DDBJ whole genome shotgun (WGS) entry which is preliminary data.</text>
</comment>
<reference evidence="1" key="1">
    <citation type="submission" date="2020-05" db="EMBL/GenBank/DDBJ databases">
        <title>Large-scale comparative analyses of tick genomes elucidate their genetic diversity and vector capacities.</title>
        <authorList>
            <person name="Jia N."/>
            <person name="Wang J."/>
            <person name="Shi W."/>
            <person name="Du L."/>
            <person name="Sun Y."/>
            <person name="Zhan W."/>
            <person name="Jiang J."/>
            <person name="Wang Q."/>
            <person name="Zhang B."/>
            <person name="Ji P."/>
            <person name="Sakyi L.B."/>
            <person name="Cui X."/>
            <person name="Yuan T."/>
            <person name="Jiang B."/>
            <person name="Yang W."/>
            <person name="Lam T.T.-Y."/>
            <person name="Chang Q."/>
            <person name="Ding S."/>
            <person name="Wang X."/>
            <person name="Zhu J."/>
            <person name="Ruan X."/>
            <person name="Zhao L."/>
            <person name="Wei J."/>
            <person name="Que T."/>
            <person name="Du C."/>
            <person name="Cheng J."/>
            <person name="Dai P."/>
            <person name="Han X."/>
            <person name="Huang E."/>
            <person name="Gao Y."/>
            <person name="Liu J."/>
            <person name="Shao H."/>
            <person name="Ye R."/>
            <person name="Li L."/>
            <person name="Wei W."/>
            <person name="Wang X."/>
            <person name="Wang C."/>
            <person name="Yang T."/>
            <person name="Huo Q."/>
            <person name="Li W."/>
            <person name="Guo W."/>
            <person name="Chen H."/>
            <person name="Zhou L."/>
            <person name="Ni X."/>
            <person name="Tian J."/>
            <person name="Zhou Y."/>
            <person name="Sheng Y."/>
            <person name="Liu T."/>
            <person name="Pan Y."/>
            <person name="Xia L."/>
            <person name="Li J."/>
            <person name="Zhao F."/>
            <person name="Cao W."/>
        </authorList>
    </citation>
    <scope>NUCLEOTIDE SEQUENCE</scope>
    <source>
        <strain evidence="1">Hyas-2018</strain>
    </source>
</reference>
<evidence type="ECO:0000313" key="1">
    <source>
        <dbReference type="EMBL" id="KAH6930825.1"/>
    </source>
</evidence>
<organism evidence="1 2">
    <name type="scientific">Hyalomma asiaticum</name>
    <name type="common">Tick</name>
    <dbReference type="NCBI Taxonomy" id="266040"/>
    <lineage>
        <taxon>Eukaryota</taxon>
        <taxon>Metazoa</taxon>
        <taxon>Ecdysozoa</taxon>
        <taxon>Arthropoda</taxon>
        <taxon>Chelicerata</taxon>
        <taxon>Arachnida</taxon>
        <taxon>Acari</taxon>
        <taxon>Parasitiformes</taxon>
        <taxon>Ixodida</taxon>
        <taxon>Ixodoidea</taxon>
        <taxon>Ixodidae</taxon>
        <taxon>Hyalomminae</taxon>
        <taxon>Hyalomma</taxon>
    </lineage>
</organism>
<sequence length="81" mass="8598">MWRSSKHVVADAAARAAHSSASVTMATAAADFSRQRLWQLLLTIHTDKHVASNKPPPPLPENGLRGGTGGCYYACRLAVPG</sequence>
<dbReference type="EMBL" id="CM023485">
    <property type="protein sequence ID" value="KAH6930825.1"/>
    <property type="molecule type" value="Genomic_DNA"/>
</dbReference>
<accession>A0ACB7S866</accession>
<protein>
    <submittedName>
        <fullName evidence="1">Uncharacterized protein</fullName>
    </submittedName>
</protein>
<gene>
    <name evidence="1" type="ORF">HPB50_019703</name>
</gene>
<proteinExistence type="predicted"/>
<keyword evidence="2" id="KW-1185">Reference proteome</keyword>
<evidence type="ECO:0000313" key="2">
    <source>
        <dbReference type="Proteomes" id="UP000821845"/>
    </source>
</evidence>
<name>A0ACB7S866_HYAAI</name>
<dbReference type="Proteomes" id="UP000821845">
    <property type="component" value="Chromosome 5"/>
</dbReference>